<evidence type="ECO:0000313" key="2">
    <source>
        <dbReference type="EMBL" id="WEL19684.1"/>
    </source>
</evidence>
<dbReference type="Proteomes" id="UP001218034">
    <property type="component" value="Chromosome"/>
</dbReference>
<organism evidence="2 3">
    <name type="scientific">Candidatus Nanohalococcus occultus</name>
    <dbReference type="NCBI Taxonomy" id="2978047"/>
    <lineage>
        <taxon>Archaea</taxon>
        <taxon>Candidatus Nanohalarchaeota</taxon>
        <taxon>Candidatus Nanohalarchaeota incertae sedis</taxon>
        <taxon>Candidatus Nanohalococcus</taxon>
    </lineage>
</organism>
<name>A0ABY8CEP4_9ARCH</name>
<evidence type="ECO:0000313" key="3">
    <source>
        <dbReference type="Proteomes" id="UP001218034"/>
    </source>
</evidence>
<dbReference type="EMBL" id="CP104395">
    <property type="protein sequence ID" value="WEL19684.1"/>
    <property type="molecule type" value="Genomic_DNA"/>
</dbReference>
<proteinExistence type="predicted"/>
<feature type="region of interest" description="Disordered" evidence="1">
    <location>
        <begin position="239"/>
        <end position="260"/>
    </location>
</feature>
<accession>A0ABY8CEP4</accession>
<protein>
    <submittedName>
        <fullName evidence="2">Uncharacterized protein</fullName>
    </submittedName>
</protein>
<gene>
    <name evidence="2" type="ORF">SVXNc_0670</name>
</gene>
<reference evidence="2 3" key="1">
    <citation type="submission" date="2022-09" db="EMBL/GenBank/DDBJ databases">
        <title>Xylan utilization by haloarchaea-nanohaloarchaea associations.</title>
        <authorList>
            <person name="Yakimov M."/>
        </authorList>
    </citation>
    <scope>NUCLEOTIDE SEQUENCE [LARGE SCALE GENOMIC DNA]</scope>
    <source>
        <strain evidence="2 3">SVXNc</strain>
    </source>
</reference>
<evidence type="ECO:0000256" key="1">
    <source>
        <dbReference type="SAM" id="MobiDB-lite"/>
    </source>
</evidence>
<sequence>MIEGLVPDNVRTHSGYEDSIQLREVEELMEESGFPQDYTAVMLGNPDIEAYTDALGSFDCEFGRVLVNDRDPELYERDDLFDNIEAFSYEGESSRAAELAGLKEAVSEDEPLVLLPPSYNVQRTSIEAGKQLEHSGVSDGYLLEFPDFPSMSVSGFSSRREFVRGGMMSVPGGLPFSERINRAGSGLPPGDVFVQDEQSFEYEFNSPENEYIVAGVPVTDDRQQLRDLLAAERFKNWAGQSAKDKAKKIAKPLSENGLDY</sequence>
<keyword evidence="3" id="KW-1185">Reference proteome</keyword>